<evidence type="ECO:0000313" key="5">
    <source>
        <dbReference type="EMBL" id="APE35800.1"/>
    </source>
</evidence>
<dbReference type="InterPro" id="IPR017871">
    <property type="entry name" value="ABC_transporter-like_CS"/>
</dbReference>
<dbReference type="PROSITE" id="PS00211">
    <property type="entry name" value="ABC_TRANSPORTER_1"/>
    <property type="match status" value="1"/>
</dbReference>
<proteinExistence type="predicted"/>
<accession>A0A1J0VUR2</accession>
<gene>
    <name evidence="5" type="ORF">BOX37_19680</name>
</gene>
<dbReference type="Pfam" id="PF00005">
    <property type="entry name" value="ABC_tran"/>
    <property type="match status" value="1"/>
</dbReference>
<dbReference type="KEGG" id="nsl:BOX37_19680"/>
<dbReference type="InterPro" id="IPR003439">
    <property type="entry name" value="ABC_transporter-like_ATP-bd"/>
</dbReference>
<dbReference type="EMBL" id="CP018082">
    <property type="protein sequence ID" value="APE35800.1"/>
    <property type="molecule type" value="Genomic_DNA"/>
</dbReference>
<dbReference type="PROSITE" id="PS50893">
    <property type="entry name" value="ABC_TRANSPORTER_2"/>
    <property type="match status" value="1"/>
</dbReference>
<name>A0A1J0VUR2_9NOCA</name>
<dbReference type="InterPro" id="IPR027417">
    <property type="entry name" value="P-loop_NTPase"/>
</dbReference>
<dbReference type="PANTHER" id="PTHR42781">
    <property type="entry name" value="SPERMIDINE/PUTRESCINE IMPORT ATP-BINDING PROTEIN POTA"/>
    <property type="match status" value="1"/>
</dbReference>
<protein>
    <submittedName>
        <fullName evidence="5">Sulfonate ABC transporter ATP-binding protein</fullName>
    </submittedName>
</protein>
<dbReference type="InterPro" id="IPR003593">
    <property type="entry name" value="AAA+_ATPase"/>
</dbReference>
<evidence type="ECO:0000259" key="4">
    <source>
        <dbReference type="PROSITE" id="PS50893"/>
    </source>
</evidence>
<dbReference type="GO" id="GO:0016887">
    <property type="term" value="F:ATP hydrolysis activity"/>
    <property type="evidence" value="ECO:0007669"/>
    <property type="project" value="InterPro"/>
</dbReference>
<dbReference type="OrthoDB" id="8773773at2"/>
<evidence type="ECO:0000256" key="1">
    <source>
        <dbReference type="ARBA" id="ARBA00022448"/>
    </source>
</evidence>
<keyword evidence="3 5" id="KW-0067">ATP-binding</keyword>
<sequence>MKIYSTRRRPNRPARIVIDGLGKRFPGAPGFAVDGVGLDIAAGEFVCVVGASGCGKSTLLRILAGFETTTTGTVSVGDEPISGPGPERGVVFQDYGLFPWLTVAENIGYGPKQARMTRPDIAEITDRWLDTVGLTRVRQSFPHQLSGGMQQRVAIARVLANSPAVLLMDEPFGALDALTRTDMQAELKRIHRETAVTVVFVTHGIDEAVYLADRVVVMAGGAAHGNPGHVRDIVEIDLPGERDSTTPEFNAYKRRIDALVHQGNHAAV</sequence>
<dbReference type="SUPFAM" id="SSF52540">
    <property type="entry name" value="P-loop containing nucleoside triphosphate hydrolases"/>
    <property type="match status" value="1"/>
</dbReference>
<keyword evidence="6" id="KW-1185">Reference proteome</keyword>
<dbReference type="GO" id="GO:0005524">
    <property type="term" value="F:ATP binding"/>
    <property type="evidence" value="ECO:0007669"/>
    <property type="project" value="UniProtKB-KW"/>
</dbReference>
<organism evidence="5 6">
    <name type="scientific">Nocardia mangyaensis</name>
    <dbReference type="NCBI Taxonomy" id="2213200"/>
    <lineage>
        <taxon>Bacteria</taxon>
        <taxon>Bacillati</taxon>
        <taxon>Actinomycetota</taxon>
        <taxon>Actinomycetes</taxon>
        <taxon>Mycobacteriales</taxon>
        <taxon>Nocardiaceae</taxon>
        <taxon>Nocardia</taxon>
    </lineage>
</organism>
<dbReference type="RefSeq" id="WP_071928988.1">
    <property type="nucleotide sequence ID" value="NZ_CP018082.1"/>
</dbReference>
<dbReference type="CDD" id="cd03293">
    <property type="entry name" value="ABC_NrtD_SsuB_transporters"/>
    <property type="match status" value="1"/>
</dbReference>
<keyword evidence="1" id="KW-0813">Transport</keyword>
<reference evidence="5" key="1">
    <citation type="submission" date="2016-11" db="EMBL/GenBank/DDBJ databases">
        <authorList>
            <person name="Jaros S."/>
            <person name="Januszkiewicz K."/>
            <person name="Wedrychowicz H."/>
        </authorList>
    </citation>
    <scope>NUCLEOTIDE SEQUENCE [LARGE SCALE GENOMIC DNA]</scope>
    <source>
        <strain evidence="5">Y48</strain>
    </source>
</reference>
<keyword evidence="2" id="KW-0547">Nucleotide-binding</keyword>
<dbReference type="InterPro" id="IPR050093">
    <property type="entry name" value="ABC_SmlMolc_Importer"/>
</dbReference>
<evidence type="ECO:0000313" key="6">
    <source>
        <dbReference type="Proteomes" id="UP000183810"/>
    </source>
</evidence>
<dbReference type="Proteomes" id="UP000183810">
    <property type="component" value="Chromosome"/>
</dbReference>
<evidence type="ECO:0000256" key="3">
    <source>
        <dbReference type="ARBA" id="ARBA00022840"/>
    </source>
</evidence>
<dbReference type="Gene3D" id="3.40.50.300">
    <property type="entry name" value="P-loop containing nucleotide triphosphate hydrolases"/>
    <property type="match status" value="1"/>
</dbReference>
<feature type="domain" description="ABC transporter" evidence="4">
    <location>
        <begin position="16"/>
        <end position="245"/>
    </location>
</feature>
<dbReference type="PANTHER" id="PTHR42781:SF8">
    <property type="entry name" value="BICARBONATE TRANSPORT ATP-BINDING PROTEIN CMPC"/>
    <property type="match status" value="1"/>
</dbReference>
<dbReference type="SMART" id="SM00382">
    <property type="entry name" value="AAA"/>
    <property type="match status" value="1"/>
</dbReference>
<evidence type="ECO:0000256" key="2">
    <source>
        <dbReference type="ARBA" id="ARBA00022741"/>
    </source>
</evidence>
<dbReference type="AlphaFoldDB" id="A0A1J0VUR2"/>